<evidence type="ECO:0000313" key="2">
    <source>
        <dbReference type="Proteomes" id="UP001497516"/>
    </source>
</evidence>
<dbReference type="AlphaFoldDB" id="A0AAV2DFK7"/>
<sequence>MNCLVVSNSRNLAGLLDVHGLWSMFTVLGDRELPCAAVNCGCCVHIVTSDFSSVFALFDLQISQNSSSTLPHVLGPEMYQNKYNLA</sequence>
<evidence type="ECO:0000313" key="1">
    <source>
        <dbReference type="EMBL" id="CAL1372330.1"/>
    </source>
</evidence>
<gene>
    <name evidence="1" type="ORF">LTRI10_LOCUS14345</name>
</gene>
<organism evidence="1 2">
    <name type="scientific">Linum trigynum</name>
    <dbReference type="NCBI Taxonomy" id="586398"/>
    <lineage>
        <taxon>Eukaryota</taxon>
        <taxon>Viridiplantae</taxon>
        <taxon>Streptophyta</taxon>
        <taxon>Embryophyta</taxon>
        <taxon>Tracheophyta</taxon>
        <taxon>Spermatophyta</taxon>
        <taxon>Magnoliopsida</taxon>
        <taxon>eudicotyledons</taxon>
        <taxon>Gunneridae</taxon>
        <taxon>Pentapetalae</taxon>
        <taxon>rosids</taxon>
        <taxon>fabids</taxon>
        <taxon>Malpighiales</taxon>
        <taxon>Linaceae</taxon>
        <taxon>Linum</taxon>
    </lineage>
</organism>
<dbReference type="EMBL" id="OZ034815">
    <property type="protein sequence ID" value="CAL1372330.1"/>
    <property type="molecule type" value="Genomic_DNA"/>
</dbReference>
<proteinExistence type="predicted"/>
<reference evidence="1 2" key="1">
    <citation type="submission" date="2024-04" db="EMBL/GenBank/DDBJ databases">
        <authorList>
            <person name="Fracassetti M."/>
        </authorList>
    </citation>
    <scope>NUCLEOTIDE SEQUENCE [LARGE SCALE GENOMIC DNA]</scope>
</reference>
<dbReference type="Proteomes" id="UP001497516">
    <property type="component" value="Chromosome 2"/>
</dbReference>
<protein>
    <submittedName>
        <fullName evidence="1">Uncharacterized protein</fullName>
    </submittedName>
</protein>
<accession>A0AAV2DFK7</accession>
<name>A0AAV2DFK7_9ROSI</name>
<keyword evidence="2" id="KW-1185">Reference proteome</keyword>